<dbReference type="GO" id="GO:0035723">
    <property type="term" value="P:interleukin-15-mediated signaling pathway"/>
    <property type="evidence" value="ECO:0007669"/>
    <property type="project" value="TreeGrafter"/>
</dbReference>
<evidence type="ECO:0000259" key="3">
    <source>
        <dbReference type="PROSITE" id="PS50835"/>
    </source>
</evidence>
<dbReference type="OrthoDB" id="9937043at2759"/>
<dbReference type="InterPro" id="IPR013106">
    <property type="entry name" value="Ig_V-set"/>
</dbReference>
<feature type="non-terminal residue" evidence="4">
    <location>
        <position position="1"/>
    </location>
</feature>
<dbReference type="EMBL" id="QNUK01000019">
    <property type="protein sequence ID" value="KAF5907718.1"/>
    <property type="molecule type" value="Genomic_DNA"/>
</dbReference>
<name>A0A8J4UGG0_CLAMG</name>
<evidence type="ECO:0000313" key="4">
    <source>
        <dbReference type="EMBL" id="KAF5907718.1"/>
    </source>
</evidence>
<keyword evidence="2" id="KW-0732">Signal</keyword>
<feature type="chain" id="PRO_5035275781" evidence="2">
    <location>
        <begin position="26"/>
        <end position="450"/>
    </location>
</feature>
<dbReference type="Pfam" id="PF13927">
    <property type="entry name" value="Ig_3"/>
    <property type="match status" value="1"/>
</dbReference>
<dbReference type="InterPro" id="IPR003598">
    <property type="entry name" value="Ig_sub2"/>
</dbReference>
<dbReference type="AlphaFoldDB" id="A0A8J4UGG0"/>
<dbReference type="GO" id="GO:0042110">
    <property type="term" value="P:T cell activation"/>
    <property type="evidence" value="ECO:0007669"/>
    <property type="project" value="TreeGrafter"/>
</dbReference>
<sequence length="450" mass="50425">MAQAYGKVHVLLLLATAMAISTSNCVRPTEVFVASGSVAVLPCVMSYPVKHSTAVTWKRIMEKNSEERTVWRRDKSGLEFRPVGQAPHATCPYSNFGNSEFSLHIEGTREEDAGMYLCEVDGQNIKKVMLYVIKISFTPAVVFEGDQLTLSCAVTPQTQRMIRKWELNGSPTPIQRSLPTYTINEVSQKDAGTWSCLIRQQERKVNVSISVQVKGILIPRDTSEVVYAALGSSVTLPCIFSKELFVNTVYWEKVSETSNQPANSQLFSNTSVSFGDYQHPSGLVDRSLFIQSVQDGDNGTYRCQVKRNGQHGNMERNIQLVTAQILTSKRNGNTVLTCRISSPSQITGYEWIYVEYGKNDTQTFTSVQKSTSNVLKVPKDKHQRLGEWMCCFYNQNQLLGNVTYHLQMMSGLEGEQKSTSGTKVATIIGLCFLFLLLALILLQLYKNNRR</sequence>
<keyword evidence="1" id="KW-0472">Membrane</keyword>
<organism evidence="4 5">
    <name type="scientific">Clarias magur</name>
    <name type="common">Asian catfish</name>
    <name type="synonym">Macropteronotus magur</name>
    <dbReference type="NCBI Taxonomy" id="1594786"/>
    <lineage>
        <taxon>Eukaryota</taxon>
        <taxon>Metazoa</taxon>
        <taxon>Chordata</taxon>
        <taxon>Craniata</taxon>
        <taxon>Vertebrata</taxon>
        <taxon>Euteleostomi</taxon>
        <taxon>Actinopterygii</taxon>
        <taxon>Neopterygii</taxon>
        <taxon>Teleostei</taxon>
        <taxon>Ostariophysi</taxon>
        <taxon>Siluriformes</taxon>
        <taxon>Clariidae</taxon>
        <taxon>Clarias</taxon>
    </lineage>
</organism>
<feature type="transmembrane region" description="Helical" evidence="1">
    <location>
        <begin position="424"/>
        <end position="445"/>
    </location>
</feature>
<dbReference type="SMART" id="SM00409">
    <property type="entry name" value="IG"/>
    <property type="match status" value="3"/>
</dbReference>
<evidence type="ECO:0000256" key="2">
    <source>
        <dbReference type="SAM" id="SignalP"/>
    </source>
</evidence>
<dbReference type="Gene3D" id="2.60.40.10">
    <property type="entry name" value="Immunoglobulins"/>
    <property type="match status" value="3"/>
</dbReference>
<feature type="signal peptide" evidence="2">
    <location>
        <begin position="1"/>
        <end position="25"/>
    </location>
</feature>
<dbReference type="PROSITE" id="PS50835">
    <property type="entry name" value="IG_LIKE"/>
    <property type="match status" value="3"/>
</dbReference>
<dbReference type="PANTHER" id="PTHR11422">
    <property type="entry name" value="T-CELL SURFACE GLYCOPROTEIN CD4"/>
    <property type="match status" value="1"/>
</dbReference>
<proteinExistence type="predicted"/>
<dbReference type="Proteomes" id="UP000727407">
    <property type="component" value="Unassembled WGS sequence"/>
</dbReference>
<feature type="domain" description="Ig-like" evidence="3">
    <location>
        <begin position="126"/>
        <end position="206"/>
    </location>
</feature>
<gene>
    <name evidence="4" type="ORF">DAT39_002539</name>
</gene>
<protein>
    <submittedName>
        <fullName evidence="4">Lymphocyte activation 3 protein-like</fullName>
    </submittedName>
</protein>
<keyword evidence="5" id="KW-1185">Reference proteome</keyword>
<keyword evidence="1" id="KW-0812">Transmembrane</keyword>
<evidence type="ECO:0000313" key="5">
    <source>
        <dbReference type="Proteomes" id="UP000727407"/>
    </source>
</evidence>
<dbReference type="InterPro" id="IPR007110">
    <property type="entry name" value="Ig-like_dom"/>
</dbReference>
<dbReference type="GO" id="GO:0070374">
    <property type="term" value="P:positive regulation of ERK1 and ERK2 cascade"/>
    <property type="evidence" value="ECO:0007669"/>
    <property type="project" value="TreeGrafter"/>
</dbReference>
<dbReference type="InterPro" id="IPR036179">
    <property type="entry name" value="Ig-like_dom_sf"/>
</dbReference>
<feature type="domain" description="Ig-like" evidence="3">
    <location>
        <begin position="219"/>
        <end position="319"/>
    </location>
</feature>
<dbReference type="GO" id="GO:0042289">
    <property type="term" value="F:MHC class II protein binding"/>
    <property type="evidence" value="ECO:0007669"/>
    <property type="project" value="TreeGrafter"/>
</dbReference>
<dbReference type="Pfam" id="PF07686">
    <property type="entry name" value="V-set"/>
    <property type="match status" value="2"/>
</dbReference>
<feature type="domain" description="Ig-like" evidence="3">
    <location>
        <begin position="16"/>
        <end position="120"/>
    </location>
</feature>
<keyword evidence="1" id="KW-1133">Transmembrane helix</keyword>
<dbReference type="GO" id="GO:0045121">
    <property type="term" value="C:membrane raft"/>
    <property type="evidence" value="ECO:0007669"/>
    <property type="project" value="TreeGrafter"/>
</dbReference>
<comment type="caution">
    <text evidence="4">The sequence shown here is derived from an EMBL/GenBank/DDBJ whole genome shotgun (WGS) entry which is preliminary data.</text>
</comment>
<dbReference type="PANTHER" id="PTHR11422:SF12">
    <property type="entry name" value="MICROFIBRIL-ASSOCIATED GLYCOPROTEIN 3"/>
    <property type="match status" value="1"/>
</dbReference>
<dbReference type="InterPro" id="IPR013783">
    <property type="entry name" value="Ig-like_fold"/>
</dbReference>
<dbReference type="InterPro" id="IPR003599">
    <property type="entry name" value="Ig_sub"/>
</dbReference>
<reference evidence="4" key="1">
    <citation type="submission" date="2020-07" db="EMBL/GenBank/DDBJ databases">
        <title>Clarias magur genome sequencing, assembly and annotation.</title>
        <authorList>
            <person name="Kushwaha B."/>
            <person name="Kumar R."/>
            <person name="Das P."/>
            <person name="Joshi C.G."/>
            <person name="Kumar D."/>
            <person name="Nagpure N.S."/>
            <person name="Pandey M."/>
            <person name="Agarwal S."/>
            <person name="Srivastava S."/>
            <person name="Singh M."/>
            <person name="Sahoo L."/>
            <person name="Jayasankar P."/>
            <person name="Meher P.K."/>
            <person name="Koringa P.G."/>
            <person name="Iquebal M.A."/>
            <person name="Das S.P."/>
            <person name="Bit A."/>
            <person name="Patnaik S."/>
            <person name="Patel N."/>
            <person name="Shah T.M."/>
            <person name="Hinsu A."/>
            <person name="Jena J.K."/>
        </authorList>
    </citation>
    <scope>NUCLEOTIDE SEQUENCE</scope>
    <source>
        <strain evidence="4">CIFAMagur01</strain>
        <tissue evidence="4">Testis</tissue>
    </source>
</reference>
<dbReference type="GO" id="GO:0009897">
    <property type="term" value="C:external side of plasma membrane"/>
    <property type="evidence" value="ECO:0007669"/>
    <property type="project" value="TreeGrafter"/>
</dbReference>
<dbReference type="SUPFAM" id="SSF48726">
    <property type="entry name" value="Immunoglobulin"/>
    <property type="match status" value="3"/>
</dbReference>
<evidence type="ECO:0000256" key="1">
    <source>
        <dbReference type="SAM" id="Phobius"/>
    </source>
</evidence>
<dbReference type="GO" id="GO:1990782">
    <property type="term" value="F:protein tyrosine kinase binding"/>
    <property type="evidence" value="ECO:0007669"/>
    <property type="project" value="TreeGrafter"/>
</dbReference>
<dbReference type="SMART" id="SM00408">
    <property type="entry name" value="IGc2"/>
    <property type="match status" value="3"/>
</dbReference>
<accession>A0A8J4UGG0</accession>